<dbReference type="Pfam" id="PF00590">
    <property type="entry name" value="TP_methylase"/>
    <property type="match status" value="1"/>
</dbReference>
<dbReference type="Gene3D" id="3.30.950.10">
    <property type="entry name" value="Methyltransferase, Cobalt-precorrin-4 Transmethylase, Domain 2"/>
    <property type="match status" value="1"/>
</dbReference>
<dbReference type="NCBIfam" id="TIGR00096">
    <property type="entry name" value="16S rRNA (cytidine(1402)-2'-O)-methyltransferase"/>
    <property type="match status" value="1"/>
</dbReference>
<dbReference type="PANTHER" id="PTHR46111:SF1">
    <property type="entry name" value="RIBOSOMAL RNA SMALL SUBUNIT METHYLTRANSFERASE I"/>
    <property type="match status" value="1"/>
</dbReference>
<evidence type="ECO:0000256" key="6">
    <source>
        <dbReference type="HAMAP-Rule" id="MF_01877"/>
    </source>
</evidence>
<evidence type="ECO:0000313" key="9">
    <source>
        <dbReference type="EMBL" id="PDH33061.1"/>
    </source>
</evidence>
<evidence type="ECO:0000256" key="2">
    <source>
        <dbReference type="ARBA" id="ARBA00022552"/>
    </source>
</evidence>
<organism evidence="9 10">
    <name type="scientific">OM182 bacterium MED-G28</name>
    <dbReference type="NCBI Taxonomy" id="1986256"/>
    <lineage>
        <taxon>Bacteria</taxon>
        <taxon>Pseudomonadati</taxon>
        <taxon>Pseudomonadota</taxon>
        <taxon>Gammaproteobacteria</taxon>
        <taxon>OMG group</taxon>
        <taxon>OM182 clade</taxon>
    </lineage>
</organism>
<keyword evidence="3 6" id="KW-0489">Methyltransferase</keyword>
<dbReference type="GO" id="GO:0070677">
    <property type="term" value="F:rRNA (cytosine-2'-O-)-methyltransferase activity"/>
    <property type="evidence" value="ECO:0007669"/>
    <property type="project" value="UniProtKB-UniRule"/>
</dbReference>
<evidence type="ECO:0000256" key="4">
    <source>
        <dbReference type="ARBA" id="ARBA00022679"/>
    </source>
</evidence>
<dbReference type="EMBL" id="NTJZ01000011">
    <property type="protein sequence ID" value="PDH33061.1"/>
    <property type="molecule type" value="Genomic_DNA"/>
</dbReference>
<evidence type="ECO:0000256" key="5">
    <source>
        <dbReference type="ARBA" id="ARBA00022691"/>
    </source>
</evidence>
<dbReference type="Gene3D" id="3.40.1010.10">
    <property type="entry name" value="Cobalt-precorrin-4 Transmethylase, Domain 1"/>
    <property type="match status" value="1"/>
</dbReference>
<evidence type="ECO:0000256" key="3">
    <source>
        <dbReference type="ARBA" id="ARBA00022603"/>
    </source>
</evidence>
<dbReference type="PIRSF" id="PIRSF005917">
    <property type="entry name" value="MTase_YraL"/>
    <property type="match status" value="1"/>
</dbReference>
<dbReference type="FunFam" id="3.30.950.10:FF:000002">
    <property type="entry name" value="Ribosomal RNA small subunit methyltransferase I"/>
    <property type="match status" value="1"/>
</dbReference>
<accession>A0A2A5W9L8</accession>
<dbReference type="InterPro" id="IPR000878">
    <property type="entry name" value="4pyrrol_Mease"/>
</dbReference>
<evidence type="ECO:0000313" key="10">
    <source>
        <dbReference type="Proteomes" id="UP000219329"/>
    </source>
</evidence>
<dbReference type="AlphaFoldDB" id="A0A2A5W9L8"/>
<dbReference type="InterPro" id="IPR053910">
    <property type="entry name" value="RsmI_HTH"/>
</dbReference>
<dbReference type="EC" id="2.1.1.198" evidence="6"/>
<dbReference type="InterPro" id="IPR014777">
    <property type="entry name" value="4pyrrole_Mease_sub1"/>
</dbReference>
<comment type="function">
    <text evidence="6">Catalyzes the 2'-O-methylation of the ribose of cytidine 1402 (C1402) in 16S rRNA.</text>
</comment>
<dbReference type="PROSITE" id="PS01296">
    <property type="entry name" value="RSMI"/>
    <property type="match status" value="1"/>
</dbReference>
<dbReference type="GO" id="GO:0005737">
    <property type="term" value="C:cytoplasm"/>
    <property type="evidence" value="ECO:0007669"/>
    <property type="project" value="UniProtKB-SubCell"/>
</dbReference>
<dbReference type="Proteomes" id="UP000219329">
    <property type="component" value="Unassembled WGS sequence"/>
</dbReference>
<keyword evidence="1 6" id="KW-0963">Cytoplasm</keyword>
<evidence type="ECO:0000256" key="1">
    <source>
        <dbReference type="ARBA" id="ARBA00022490"/>
    </source>
</evidence>
<comment type="similarity">
    <text evidence="6">Belongs to the methyltransferase superfamily. RsmI family.</text>
</comment>
<dbReference type="Pfam" id="PF23016">
    <property type="entry name" value="RsmI_C"/>
    <property type="match status" value="1"/>
</dbReference>
<proteinExistence type="inferred from homology"/>
<keyword evidence="5 6" id="KW-0949">S-adenosyl-L-methionine</keyword>
<comment type="subcellular location">
    <subcellularLocation>
        <location evidence="6">Cytoplasm</location>
    </subcellularLocation>
</comment>
<dbReference type="HAMAP" id="MF_01877">
    <property type="entry name" value="16SrRNA_methyltr_I"/>
    <property type="match status" value="1"/>
</dbReference>
<dbReference type="PANTHER" id="PTHR46111">
    <property type="entry name" value="RIBOSOMAL RNA SMALL SUBUNIT METHYLTRANSFERASE I"/>
    <property type="match status" value="1"/>
</dbReference>
<dbReference type="InterPro" id="IPR018063">
    <property type="entry name" value="SAM_MeTrfase_RsmI_CS"/>
</dbReference>
<dbReference type="SUPFAM" id="SSF53790">
    <property type="entry name" value="Tetrapyrrole methylase"/>
    <property type="match status" value="1"/>
</dbReference>
<keyword evidence="4 6" id="KW-0808">Transferase</keyword>
<evidence type="ECO:0000259" key="7">
    <source>
        <dbReference type="Pfam" id="PF00590"/>
    </source>
</evidence>
<evidence type="ECO:0000259" key="8">
    <source>
        <dbReference type="Pfam" id="PF23016"/>
    </source>
</evidence>
<dbReference type="InterPro" id="IPR014776">
    <property type="entry name" value="4pyrrole_Mease_sub2"/>
</dbReference>
<name>A0A2A5W9L8_9GAMM</name>
<gene>
    <name evidence="6 9" type="primary">rsmI</name>
    <name evidence="9" type="ORF">CNF02_10150</name>
</gene>
<dbReference type="InterPro" id="IPR008189">
    <property type="entry name" value="rRNA_ssu_MeTfrase_I"/>
</dbReference>
<dbReference type="CDD" id="cd11648">
    <property type="entry name" value="RsmI"/>
    <property type="match status" value="1"/>
</dbReference>
<comment type="caution">
    <text evidence="9">The sequence shown here is derived from an EMBL/GenBank/DDBJ whole genome shotgun (WGS) entry which is preliminary data.</text>
</comment>
<keyword evidence="2 6" id="KW-0698">rRNA processing</keyword>
<feature type="domain" description="RsmI HTH" evidence="8">
    <location>
        <begin position="237"/>
        <end position="280"/>
    </location>
</feature>
<sequence>MNQKGILYIVATPIGNADDISSRAIAILKSVSKIAAEDTRHSKILLRKLNIENSLKSYHDFSGEFAAQEIIDDLLNGQSIALISDAGTPLISDPGFQLVKLARSNLIEVLPVPGASAVTAALSVSGLPTDRFVFEGFLPAKSFARQKCFQRFNQEERTTVFFESTHRIVECLQDLVSTLSGPRQIFIAREISKKFESHFLGSAEECLDWVISDIQQRKGEFVIVLEGCEESTIEAARHADALKIVDLLGESVSTKDAVAIASEISGARKNKVYETVLSNKIP</sequence>
<feature type="domain" description="Tetrapyrrole methylase" evidence="7">
    <location>
        <begin position="7"/>
        <end position="205"/>
    </location>
</feature>
<comment type="catalytic activity">
    <reaction evidence="6">
        <text>cytidine(1402) in 16S rRNA + S-adenosyl-L-methionine = 2'-O-methylcytidine(1402) in 16S rRNA + S-adenosyl-L-homocysteine + H(+)</text>
        <dbReference type="Rhea" id="RHEA:42924"/>
        <dbReference type="Rhea" id="RHEA-COMP:10285"/>
        <dbReference type="Rhea" id="RHEA-COMP:10286"/>
        <dbReference type="ChEBI" id="CHEBI:15378"/>
        <dbReference type="ChEBI" id="CHEBI:57856"/>
        <dbReference type="ChEBI" id="CHEBI:59789"/>
        <dbReference type="ChEBI" id="CHEBI:74495"/>
        <dbReference type="ChEBI" id="CHEBI:82748"/>
        <dbReference type="EC" id="2.1.1.198"/>
    </reaction>
</comment>
<dbReference type="InterPro" id="IPR035996">
    <property type="entry name" value="4pyrrol_Methylase_sf"/>
</dbReference>
<reference evidence="9 10" key="1">
    <citation type="submission" date="2017-08" db="EMBL/GenBank/DDBJ databases">
        <title>Fine stratification of microbial communities through a metagenomic profile of the photic zone.</title>
        <authorList>
            <person name="Haro-Moreno J.M."/>
            <person name="Lopez-Perez M."/>
            <person name="De La Torre J."/>
            <person name="Picazo A."/>
            <person name="Camacho A."/>
            <person name="Rodriguez-Valera F."/>
        </authorList>
    </citation>
    <scope>NUCLEOTIDE SEQUENCE [LARGE SCALE GENOMIC DNA]</scope>
    <source>
        <strain evidence="9">MED-G28</strain>
    </source>
</reference>
<protein>
    <recommendedName>
        <fullName evidence="6">Ribosomal RNA small subunit methyltransferase I</fullName>
        <ecNumber evidence="6">2.1.1.198</ecNumber>
    </recommendedName>
    <alternativeName>
        <fullName evidence="6">16S rRNA 2'-O-ribose C1402 methyltransferase</fullName>
    </alternativeName>
    <alternativeName>
        <fullName evidence="6">rRNA (cytidine-2'-O-)-methyltransferase RsmI</fullName>
    </alternativeName>
</protein>